<evidence type="ECO:0000313" key="2">
    <source>
        <dbReference type="Proteomes" id="UP000027265"/>
    </source>
</evidence>
<dbReference type="InParanoid" id="A0A067PM44"/>
<reference evidence="2" key="1">
    <citation type="journal article" date="2014" name="Proc. Natl. Acad. Sci. U.S.A.">
        <title>Extensive sampling of basidiomycete genomes demonstrates inadequacy of the white-rot/brown-rot paradigm for wood decay fungi.</title>
        <authorList>
            <person name="Riley R."/>
            <person name="Salamov A.A."/>
            <person name="Brown D.W."/>
            <person name="Nagy L.G."/>
            <person name="Floudas D."/>
            <person name="Held B.W."/>
            <person name="Levasseur A."/>
            <person name="Lombard V."/>
            <person name="Morin E."/>
            <person name="Otillar R."/>
            <person name="Lindquist E.A."/>
            <person name="Sun H."/>
            <person name="LaButti K.M."/>
            <person name="Schmutz J."/>
            <person name="Jabbour D."/>
            <person name="Luo H."/>
            <person name="Baker S.E."/>
            <person name="Pisabarro A.G."/>
            <person name="Walton J.D."/>
            <person name="Blanchette R.A."/>
            <person name="Henrissat B."/>
            <person name="Martin F."/>
            <person name="Cullen D."/>
            <person name="Hibbett D.S."/>
            <person name="Grigoriev I.V."/>
        </authorList>
    </citation>
    <scope>NUCLEOTIDE SEQUENCE [LARGE SCALE GENOMIC DNA]</scope>
    <source>
        <strain evidence="2">MUCL 33604</strain>
    </source>
</reference>
<evidence type="ECO:0000313" key="1">
    <source>
        <dbReference type="EMBL" id="KDQ52207.1"/>
    </source>
</evidence>
<dbReference type="STRING" id="933084.A0A067PM44"/>
<dbReference type="AlphaFoldDB" id="A0A067PM44"/>
<accession>A0A067PM44</accession>
<gene>
    <name evidence="1" type="ORF">JAAARDRAFT_50347</name>
</gene>
<sequence length="321" mass="35404">MLALSKPLPLRVSGSPGTAKQIRNLQTVLEHMGRIDSLTISASAEDLANLPLRAPAPTLKELYLFNESRTTIHPLSPDSFSGETLHLRVVYLIRCAPEWIHPTFLSNLVKLHISFGPNDIDARPPMDHMIGILLGCPLLEVLQLYHSVPNLTPVARPPRVRDTSTTVSLPNLAELLLIGLLRDCAALMGRLVYPRTAALTLGCTFCTFNNLPEILSHVTSHYGSDSVIPLRALSVIIGSDPREHRACAITGWSNLISDRIPVHAPAQVDVWLSGDELLASSNASRVLTLLINTINRSQLQAIRLYEMSEISVDDIRKYPFR</sequence>
<dbReference type="HOGENOM" id="CLU_866156_0_0_1"/>
<name>A0A067PM44_9AGAM</name>
<dbReference type="Proteomes" id="UP000027265">
    <property type="component" value="Unassembled WGS sequence"/>
</dbReference>
<dbReference type="EMBL" id="KL197741">
    <property type="protein sequence ID" value="KDQ52207.1"/>
    <property type="molecule type" value="Genomic_DNA"/>
</dbReference>
<protein>
    <submittedName>
        <fullName evidence="1">Uncharacterized protein</fullName>
    </submittedName>
</protein>
<keyword evidence="2" id="KW-1185">Reference proteome</keyword>
<organism evidence="1 2">
    <name type="scientific">Jaapia argillacea MUCL 33604</name>
    <dbReference type="NCBI Taxonomy" id="933084"/>
    <lineage>
        <taxon>Eukaryota</taxon>
        <taxon>Fungi</taxon>
        <taxon>Dikarya</taxon>
        <taxon>Basidiomycota</taxon>
        <taxon>Agaricomycotina</taxon>
        <taxon>Agaricomycetes</taxon>
        <taxon>Agaricomycetidae</taxon>
        <taxon>Jaapiales</taxon>
        <taxon>Jaapiaceae</taxon>
        <taxon>Jaapia</taxon>
    </lineage>
</organism>
<proteinExistence type="predicted"/>